<accession>A0AAC8WAL4</accession>
<protein>
    <recommendedName>
        <fullName evidence="3">DNA-binding protein</fullName>
    </recommendedName>
</protein>
<reference evidence="2" key="1">
    <citation type="submission" date="2015-10" db="EMBL/GenBank/DDBJ databases">
        <title>Bioinformatic analysis of the first complete genome sequence of Lactobacillus kunkeei strain MP2, an Apis mellifera gut isolate.</title>
        <authorList>
            <person name="Asenjo F."/>
            <person name="Olmos A."/>
            <person name="Henriquez-Piskulich P."/>
            <person name="Aldea P."/>
            <person name="Ugalde J.A."/>
            <person name="Trombert A.N."/>
        </authorList>
    </citation>
    <scope>NUCLEOTIDE SEQUENCE [LARGE SCALE GENOMIC DNA]</scope>
    <source>
        <strain evidence="2">MP2</strain>
    </source>
</reference>
<name>A0AAC8WAL4_9LACO</name>
<gene>
    <name evidence="1" type="ORF">APS55_00490</name>
</gene>
<dbReference type="KEGG" id="lku:APS55_00490"/>
<sequence>MDTQILNRLNDFLDKAEKREDKPWIKGKVNLSKWLGVSPKTIQKMMENGLPVHFVKDVDAYFFNKQEVNKYLLEQ</sequence>
<evidence type="ECO:0008006" key="3">
    <source>
        <dbReference type="Google" id="ProtNLM"/>
    </source>
</evidence>
<organism evidence="1 2">
    <name type="scientific">Apilactobacillus kunkeei</name>
    <dbReference type="NCBI Taxonomy" id="148814"/>
    <lineage>
        <taxon>Bacteria</taxon>
        <taxon>Bacillati</taxon>
        <taxon>Bacillota</taxon>
        <taxon>Bacilli</taxon>
        <taxon>Lactobacillales</taxon>
        <taxon>Lactobacillaceae</taxon>
        <taxon>Apilactobacillus</taxon>
    </lineage>
</organism>
<reference evidence="1 2" key="2">
    <citation type="journal article" date="2016" name="PeerJ">
        <title>Genome sequencing and analysis of the first complete genome of Lactobacillus kunkeei strain MP2, an Apis mellifera gut isolate.</title>
        <authorList>
            <person name="Asenjo F."/>
            <person name="Olmos A."/>
            <person name="Henriquez-Piskulich P."/>
            <person name="Polanco V."/>
            <person name="Aldea P."/>
            <person name="Ugalde J.A."/>
            <person name="Trombert A.N."/>
        </authorList>
    </citation>
    <scope>NUCLEOTIDE SEQUENCE [LARGE SCALE GENOMIC DNA]</scope>
    <source>
        <strain evidence="1 2">MP2</strain>
    </source>
</reference>
<dbReference type="Proteomes" id="UP000067203">
    <property type="component" value="Chromosome"/>
</dbReference>
<evidence type="ECO:0000313" key="2">
    <source>
        <dbReference type="Proteomes" id="UP000067203"/>
    </source>
</evidence>
<proteinExistence type="predicted"/>
<dbReference type="RefSeq" id="WP_034532552.1">
    <property type="nucleotide sequence ID" value="NZ_CP012920.1"/>
</dbReference>
<dbReference type="EMBL" id="CP012920">
    <property type="protein sequence ID" value="ALJ30806.1"/>
    <property type="molecule type" value="Genomic_DNA"/>
</dbReference>
<dbReference type="AlphaFoldDB" id="A0AAC8WAL4"/>
<evidence type="ECO:0000313" key="1">
    <source>
        <dbReference type="EMBL" id="ALJ30806.1"/>
    </source>
</evidence>